<dbReference type="InterPro" id="IPR054708">
    <property type="entry name" value="MTPAP-like_central"/>
</dbReference>
<dbReference type="AlphaFoldDB" id="A0A5J5AJ89"/>
<dbReference type="GO" id="GO:0016779">
    <property type="term" value="F:nucleotidyltransferase activity"/>
    <property type="evidence" value="ECO:0007669"/>
    <property type="project" value="TreeGrafter"/>
</dbReference>
<dbReference type="SUPFAM" id="SSF81301">
    <property type="entry name" value="Nucleotidyltransferase"/>
    <property type="match status" value="1"/>
</dbReference>
<protein>
    <recommendedName>
        <fullName evidence="1">Poly(A) RNA polymerase mitochondrial-like central palm domain-containing protein</fullName>
    </recommendedName>
</protein>
<dbReference type="Pfam" id="PF22600">
    <property type="entry name" value="MTPAP-like_central"/>
    <property type="match status" value="1"/>
</dbReference>
<evidence type="ECO:0000313" key="2">
    <source>
        <dbReference type="EMBL" id="KAA8531105.1"/>
    </source>
</evidence>
<accession>A0A5J5AJ89</accession>
<organism evidence="2 3">
    <name type="scientific">Nyssa sinensis</name>
    <dbReference type="NCBI Taxonomy" id="561372"/>
    <lineage>
        <taxon>Eukaryota</taxon>
        <taxon>Viridiplantae</taxon>
        <taxon>Streptophyta</taxon>
        <taxon>Embryophyta</taxon>
        <taxon>Tracheophyta</taxon>
        <taxon>Spermatophyta</taxon>
        <taxon>Magnoliopsida</taxon>
        <taxon>eudicotyledons</taxon>
        <taxon>Gunneridae</taxon>
        <taxon>Pentapetalae</taxon>
        <taxon>asterids</taxon>
        <taxon>Cornales</taxon>
        <taxon>Nyssaceae</taxon>
        <taxon>Nyssa</taxon>
    </lineage>
</organism>
<dbReference type="Gene3D" id="1.10.1410.10">
    <property type="match status" value="1"/>
</dbReference>
<dbReference type="GO" id="GO:0031123">
    <property type="term" value="P:RNA 3'-end processing"/>
    <property type="evidence" value="ECO:0007669"/>
    <property type="project" value="TreeGrafter"/>
</dbReference>
<evidence type="ECO:0000313" key="3">
    <source>
        <dbReference type="Proteomes" id="UP000325577"/>
    </source>
</evidence>
<feature type="domain" description="Poly(A) RNA polymerase mitochondrial-like central palm" evidence="1">
    <location>
        <begin position="33"/>
        <end position="144"/>
    </location>
</feature>
<dbReference type="SUPFAM" id="SSF81631">
    <property type="entry name" value="PAP/OAS1 substrate-binding domain"/>
    <property type="match status" value="1"/>
</dbReference>
<dbReference type="PANTHER" id="PTHR12271">
    <property type="entry name" value="POLY A POLYMERASE CID PAP -RELATED"/>
    <property type="match status" value="1"/>
</dbReference>
<proteinExistence type="predicted"/>
<dbReference type="OrthoDB" id="2274644at2759"/>
<dbReference type="Proteomes" id="UP000325577">
    <property type="component" value="Linkage Group LG2"/>
</dbReference>
<dbReference type="EMBL" id="CM018043">
    <property type="protein sequence ID" value="KAA8531105.1"/>
    <property type="molecule type" value="Genomic_DNA"/>
</dbReference>
<dbReference type="PANTHER" id="PTHR12271:SF134">
    <property type="entry name" value="NUCLEOTIDYLTRANSFERASE FAMILY PROTEIN"/>
    <property type="match status" value="1"/>
</dbReference>
<gene>
    <name evidence="2" type="ORF">F0562_005814</name>
</gene>
<keyword evidence="3" id="KW-1185">Reference proteome</keyword>
<evidence type="ECO:0000259" key="1">
    <source>
        <dbReference type="Pfam" id="PF22600"/>
    </source>
</evidence>
<name>A0A5J5AJ89_9ASTE</name>
<reference evidence="2 3" key="1">
    <citation type="submission" date="2019-09" db="EMBL/GenBank/DDBJ databases">
        <title>A chromosome-level genome assembly of the Chinese tupelo Nyssa sinensis.</title>
        <authorList>
            <person name="Yang X."/>
            <person name="Kang M."/>
            <person name="Yang Y."/>
            <person name="Xiong H."/>
            <person name="Wang M."/>
            <person name="Zhang Z."/>
            <person name="Wang Z."/>
            <person name="Wu H."/>
            <person name="Ma T."/>
            <person name="Liu J."/>
            <person name="Xi Z."/>
        </authorList>
    </citation>
    <scope>NUCLEOTIDE SEQUENCE [LARGE SCALE GENOMIC DNA]</scope>
    <source>
        <strain evidence="2">J267</strain>
        <tissue evidence="2">Leaf</tissue>
    </source>
</reference>
<sequence>MALCEKVLRKKAKKLELKGLQKKKLIPERISALDELLHDVYAIRRPKSSDYFYRRDLVRIFNEIAKEIYGKSGDLPVVEEFGSFLMDIFSANSDLDLSVNFRQKAVEFPREKKIQTLRKFAKKLYPLQRKGHVSSVHPITTAKIVRMISSIDERFPKLSFLMKAWAKANDINSSKDRTLNSLSIISLVALHLQTRDPPIFPPLSAIFRDGTDPPTVSKVVNGFLNYGQKNKESLAELFITLLIKLASVETLWPEGLCASTYEGSWTSKTWNSKVGYISVEDFTDRSQNVARAVGKTEVKNIYNCIHLSVQYVLSFMDGQIQGPQLKEFLFGSDPVPTLVGNGTTNLDKNVVQPEVACDPIQTKKMRFTEGWGGIKQAVPLDPIHMKRMQSVEGWGGPNTRGWGGIHTEGWGGARIASWEGTHTKVWGGTQTEGWGGTQQFAPLDPIQGKNDAVYSRLGRNTANYSS</sequence>
<dbReference type="InterPro" id="IPR043519">
    <property type="entry name" value="NT_sf"/>
</dbReference>